<evidence type="ECO:0000256" key="4">
    <source>
        <dbReference type="RuleBase" id="RU367058"/>
    </source>
</evidence>
<comment type="caution">
    <text evidence="8">The sequence shown here is derived from an EMBL/GenBank/DDBJ whole genome shotgun (WGS) entry which is preliminary data.</text>
</comment>
<dbReference type="EMBL" id="JAZDUA010000355">
    <property type="protein sequence ID" value="KAK7793914.1"/>
    <property type="molecule type" value="Genomic_DNA"/>
</dbReference>
<dbReference type="FunFam" id="3.30.420.40:FF:000118">
    <property type="entry name" value="Xylulose kinase 2"/>
    <property type="match status" value="1"/>
</dbReference>
<dbReference type="Pfam" id="PF02782">
    <property type="entry name" value="FGGY_C"/>
    <property type="match status" value="1"/>
</dbReference>
<dbReference type="GO" id="GO:0005997">
    <property type="term" value="P:xylulose metabolic process"/>
    <property type="evidence" value="ECO:0007669"/>
    <property type="project" value="UniProtKB-UniRule"/>
</dbReference>
<dbReference type="PANTHER" id="PTHR10196:SF57">
    <property type="entry name" value="XYLULOSE KINASE"/>
    <property type="match status" value="1"/>
</dbReference>
<dbReference type="Pfam" id="PF00370">
    <property type="entry name" value="FGGY_N"/>
    <property type="match status" value="1"/>
</dbReference>
<dbReference type="PIRSF" id="PIRSF000538">
    <property type="entry name" value="GlpK"/>
    <property type="match status" value="1"/>
</dbReference>
<evidence type="ECO:0000256" key="3">
    <source>
        <dbReference type="ARBA" id="ARBA00022777"/>
    </source>
</evidence>
<keyword evidence="4" id="KW-0547">Nucleotide-binding</keyword>
<comment type="similarity">
    <text evidence="1 4">Belongs to the FGGY kinase family.</text>
</comment>
<dbReference type="GO" id="GO:0005829">
    <property type="term" value="C:cytosol"/>
    <property type="evidence" value="ECO:0007669"/>
    <property type="project" value="TreeGrafter"/>
</dbReference>
<dbReference type="InterPro" id="IPR000577">
    <property type="entry name" value="Carb_kinase_FGGY"/>
</dbReference>
<dbReference type="GO" id="GO:0004856">
    <property type="term" value="F:D-xylulokinase activity"/>
    <property type="evidence" value="ECO:0007669"/>
    <property type="project" value="UniProtKB-UniRule"/>
</dbReference>
<name>A0AAN9V9W6_9ORTH</name>
<sequence length="532" mass="58225">MKMGTPTKDATFLGLDLSTQQWKAVVVDEDLHVVHETQVQFDKDLPEYRTHGGVIRDTTDNRVVTVPPLMWVKALEMLLDKLRIGGVDLSKVSAISGSAQQHGSVFWAMGAELRLKSLDANRFLHEQLAGCFSVLQSPVWMDASTTTQCRQLEEAVGGAQVLASITGSHAYERFTGPQIAKVFQTKPTAYRNTERISLVSSFAASLFLGQYASIDYADGSGMNLLDIRSKEWSEVCLNACAPDLAQKLGDPVPSYSVQGSISSYFVERFGFSSTCKVVSFTGDNPASLVGMRLTQGDVLLSLGTSDTVIAPLVEPCTLSEGHVLCSPLSTDSYVALLCFKNGSLTRERIRHDCAEDEWQIFSELLDSTPRGNFGNMGLYYDVQEIIPFVNGDYRFNKAGIRVNRFSGKEVEVRALVEGQFVAKRAHIEDVGFVVGKCTRILATGGASNNRSILQVLSDVFNTPVFVMDGVNSAVLGAAYLAKFALQHLSQSFEEITSHLPCPELACSPYGDALSVYTPMVTRYRAILEEIVN</sequence>
<dbReference type="EMBL" id="JAZDUA010000338">
    <property type="protein sequence ID" value="KAK7794299.1"/>
    <property type="molecule type" value="Genomic_DNA"/>
</dbReference>
<reference evidence="8 9" key="1">
    <citation type="submission" date="2024-03" db="EMBL/GenBank/DDBJ databases">
        <title>The genome assembly and annotation of the cricket Gryllus longicercus Weissman &amp; Gray.</title>
        <authorList>
            <person name="Szrajer S."/>
            <person name="Gray D."/>
            <person name="Ylla G."/>
        </authorList>
    </citation>
    <scope>NUCLEOTIDE SEQUENCE [LARGE SCALE GENOMIC DNA]</scope>
    <source>
        <strain evidence="8">DAG 2021-001</strain>
        <tissue evidence="8">Whole body minus gut</tissue>
    </source>
</reference>
<dbReference type="InterPro" id="IPR042024">
    <property type="entry name" value="D-XK_euk"/>
</dbReference>
<organism evidence="8 9">
    <name type="scientific">Gryllus longicercus</name>
    <dbReference type="NCBI Taxonomy" id="2509291"/>
    <lineage>
        <taxon>Eukaryota</taxon>
        <taxon>Metazoa</taxon>
        <taxon>Ecdysozoa</taxon>
        <taxon>Arthropoda</taxon>
        <taxon>Hexapoda</taxon>
        <taxon>Insecta</taxon>
        <taxon>Pterygota</taxon>
        <taxon>Neoptera</taxon>
        <taxon>Polyneoptera</taxon>
        <taxon>Orthoptera</taxon>
        <taxon>Ensifera</taxon>
        <taxon>Gryllidea</taxon>
        <taxon>Grylloidea</taxon>
        <taxon>Gryllidae</taxon>
        <taxon>Gryllinae</taxon>
        <taxon>Gryllus</taxon>
    </lineage>
</organism>
<keyword evidence="3 4" id="KW-0418">Kinase</keyword>
<evidence type="ECO:0000313" key="9">
    <source>
        <dbReference type="Proteomes" id="UP001378592"/>
    </source>
</evidence>
<evidence type="ECO:0000313" key="7">
    <source>
        <dbReference type="EMBL" id="KAK7793914.1"/>
    </source>
</evidence>
<dbReference type="GO" id="GO:0005524">
    <property type="term" value="F:ATP binding"/>
    <property type="evidence" value="ECO:0007669"/>
    <property type="project" value="UniProtKB-KW"/>
</dbReference>
<proteinExistence type="inferred from homology"/>
<keyword evidence="4" id="KW-0859">Xylose metabolism</keyword>
<dbReference type="CDD" id="cd07776">
    <property type="entry name" value="ASKHA_NBD_FGGY_SpXK-like"/>
    <property type="match status" value="1"/>
</dbReference>
<accession>A0AAN9V9W6</accession>
<dbReference type="InterPro" id="IPR018484">
    <property type="entry name" value="FGGY_N"/>
</dbReference>
<comment type="function">
    <text evidence="4">Phosphorylates D-xylulose to produce D-xylulose 5-phosphate, a molecule that may play an important role in the regulation of glucose metabolism and lipogenesis.</text>
</comment>
<gene>
    <name evidence="8" type="ORF">R5R35_007683</name>
    <name evidence="7" type="ORF">R5R35_011847</name>
</gene>
<dbReference type="InterPro" id="IPR018485">
    <property type="entry name" value="FGGY_C"/>
</dbReference>
<dbReference type="Proteomes" id="UP001378592">
    <property type="component" value="Unassembled WGS sequence"/>
</dbReference>
<evidence type="ECO:0000313" key="8">
    <source>
        <dbReference type="EMBL" id="KAK7794299.1"/>
    </source>
</evidence>
<feature type="domain" description="Carbohydrate kinase FGGY C-terminal" evidence="6">
    <location>
        <begin position="299"/>
        <end position="484"/>
    </location>
</feature>
<dbReference type="AlphaFoldDB" id="A0AAN9V9W6"/>
<feature type="domain" description="Carbohydrate kinase FGGY N-terminal" evidence="5">
    <location>
        <begin position="139"/>
        <end position="290"/>
    </location>
</feature>
<dbReference type="Gene3D" id="3.30.420.40">
    <property type="match status" value="2"/>
</dbReference>
<comment type="catalytic activity">
    <reaction evidence="4">
        <text>D-xylulose + ATP = D-xylulose 5-phosphate + ADP + H(+)</text>
        <dbReference type="Rhea" id="RHEA:10964"/>
        <dbReference type="ChEBI" id="CHEBI:15378"/>
        <dbReference type="ChEBI" id="CHEBI:17140"/>
        <dbReference type="ChEBI" id="CHEBI:30616"/>
        <dbReference type="ChEBI" id="CHEBI:57737"/>
        <dbReference type="ChEBI" id="CHEBI:456216"/>
        <dbReference type="EC" id="2.7.1.17"/>
    </reaction>
</comment>
<dbReference type="EC" id="2.7.1.17" evidence="4"/>
<dbReference type="PANTHER" id="PTHR10196">
    <property type="entry name" value="SUGAR KINASE"/>
    <property type="match status" value="1"/>
</dbReference>
<keyword evidence="2 4" id="KW-0808">Transferase</keyword>
<dbReference type="GO" id="GO:0042732">
    <property type="term" value="P:D-xylose metabolic process"/>
    <property type="evidence" value="ECO:0007669"/>
    <property type="project" value="UniProtKB-UniRule"/>
</dbReference>
<keyword evidence="9" id="KW-1185">Reference proteome</keyword>
<evidence type="ECO:0000259" key="6">
    <source>
        <dbReference type="Pfam" id="PF02782"/>
    </source>
</evidence>
<protein>
    <recommendedName>
        <fullName evidence="4">Xylulose kinase</fullName>
        <ecNumber evidence="4">2.7.1.17</ecNumber>
    </recommendedName>
</protein>
<dbReference type="InterPro" id="IPR043129">
    <property type="entry name" value="ATPase_NBD"/>
</dbReference>
<evidence type="ECO:0000259" key="5">
    <source>
        <dbReference type="Pfam" id="PF00370"/>
    </source>
</evidence>
<evidence type="ECO:0000256" key="2">
    <source>
        <dbReference type="ARBA" id="ARBA00022679"/>
    </source>
</evidence>
<keyword evidence="4" id="KW-0067">ATP-binding</keyword>
<dbReference type="SUPFAM" id="SSF53067">
    <property type="entry name" value="Actin-like ATPase domain"/>
    <property type="match status" value="2"/>
</dbReference>
<evidence type="ECO:0000256" key="1">
    <source>
        <dbReference type="ARBA" id="ARBA00009156"/>
    </source>
</evidence>
<keyword evidence="4" id="KW-0119">Carbohydrate metabolism</keyword>